<dbReference type="GO" id="GO:0016740">
    <property type="term" value="F:transferase activity"/>
    <property type="evidence" value="ECO:0007669"/>
    <property type="project" value="UniProtKB-KW"/>
</dbReference>
<dbReference type="EMBL" id="MBUA01000001">
    <property type="protein sequence ID" value="MBC6489696.1"/>
    <property type="molecule type" value="Genomic_DNA"/>
</dbReference>
<dbReference type="InterPro" id="IPR010610">
    <property type="entry name" value="EryCIII-like_C"/>
</dbReference>
<keyword evidence="2" id="KW-0808">Transferase</keyword>
<evidence type="ECO:0000259" key="1">
    <source>
        <dbReference type="Pfam" id="PF06722"/>
    </source>
</evidence>
<evidence type="ECO:0000313" key="2">
    <source>
        <dbReference type="EMBL" id="MBC6489696.1"/>
    </source>
</evidence>
<reference evidence="2 3" key="1">
    <citation type="submission" date="2016-07" db="EMBL/GenBank/DDBJ databases">
        <title>Genome analysis of Flavihumibacter stibioxidans YS-17.</title>
        <authorList>
            <person name="Shi K."/>
            <person name="Han Y."/>
            <person name="Wang G."/>
        </authorList>
    </citation>
    <scope>NUCLEOTIDE SEQUENCE [LARGE SCALE GENOMIC DNA]</scope>
    <source>
        <strain evidence="2 3">YS-17</strain>
    </source>
</reference>
<proteinExistence type="predicted"/>
<dbReference type="RefSeq" id="WP_187255051.1">
    <property type="nucleotide sequence ID" value="NZ_JBHULF010000006.1"/>
</dbReference>
<dbReference type="Pfam" id="PF06722">
    <property type="entry name" value="EryCIII-like_C"/>
    <property type="match status" value="1"/>
</dbReference>
<feature type="domain" description="Erythromycin biosynthesis protein CIII-like C-terminal" evidence="1">
    <location>
        <begin position="318"/>
        <end position="412"/>
    </location>
</feature>
<evidence type="ECO:0000313" key="3">
    <source>
        <dbReference type="Proteomes" id="UP000765802"/>
    </source>
</evidence>
<dbReference type="PANTHER" id="PTHR48050">
    <property type="entry name" value="STEROL 3-BETA-GLUCOSYLTRANSFERASE"/>
    <property type="match status" value="1"/>
</dbReference>
<dbReference type="InterPro" id="IPR050426">
    <property type="entry name" value="Glycosyltransferase_28"/>
</dbReference>
<dbReference type="Gene3D" id="3.40.50.2000">
    <property type="entry name" value="Glycogen Phosphorylase B"/>
    <property type="match status" value="2"/>
</dbReference>
<organism evidence="2 3">
    <name type="scientific">Flavihumibacter stibioxidans</name>
    <dbReference type="NCBI Taxonomy" id="1834163"/>
    <lineage>
        <taxon>Bacteria</taxon>
        <taxon>Pseudomonadati</taxon>
        <taxon>Bacteroidota</taxon>
        <taxon>Chitinophagia</taxon>
        <taxon>Chitinophagales</taxon>
        <taxon>Chitinophagaceae</taxon>
        <taxon>Flavihumibacter</taxon>
    </lineage>
</organism>
<dbReference type="SUPFAM" id="SSF53756">
    <property type="entry name" value="UDP-Glycosyltransferase/glycogen phosphorylase"/>
    <property type="match status" value="1"/>
</dbReference>
<name>A0ABR7M4V9_9BACT</name>
<dbReference type="PANTHER" id="PTHR48050:SF13">
    <property type="entry name" value="STEROL 3-BETA-GLUCOSYLTRANSFERASE UGT80A2"/>
    <property type="match status" value="1"/>
</dbReference>
<protein>
    <submittedName>
        <fullName evidence="2">Glycosyl transferase</fullName>
    </submittedName>
</protein>
<accession>A0ABR7M4V9</accession>
<comment type="caution">
    <text evidence="2">The sequence shown here is derived from an EMBL/GenBank/DDBJ whole genome shotgun (WGS) entry which is preliminary data.</text>
</comment>
<keyword evidence="3" id="KW-1185">Reference proteome</keyword>
<gene>
    <name evidence="2" type="ORF">BC349_01845</name>
</gene>
<sequence>MNNNYSRKILFANVPGDGHFNPLTGLAVHLKSQGYDVRWYSSSYYANKISKLGIQHYPFQRAMELNTENFTEIFPERQRIKSKIGKLNFDMEHLFIKRGEEYYFDLLDIHEQFPFDLLVADCFFFGNPFVAEKMKIPVLAVGVVPLIENSRDLAPVGLALHPAKTIAGKLVHAGLRWVADKIMFRKSIRILHEVLDRHCIPHNGENIFDLAIKKSTLLLQSGSPGFEYDRTDLSENIRYIGPLFPYEGKQKAKPWFDERLNKYERVILVTQGTVEKDSGKLLIPTLEAFKNSNYLVVVTTGGAGTAELRWRFNQPNFIIEDRIPFSEVMPYADVYITNGGYGGVLLAIENQLPMVVAGIHEGKNEINARIGYFRLGINLRTEKPNPDQLKKAVQQVFADGSYRRNVQQLSMEFRQYNPLTMAEGYINELMIMASRKPFVVADSPVY</sequence>
<dbReference type="Proteomes" id="UP000765802">
    <property type="component" value="Unassembled WGS sequence"/>
</dbReference>
<dbReference type="CDD" id="cd03784">
    <property type="entry name" value="GT1_Gtf-like"/>
    <property type="match status" value="1"/>
</dbReference>
<dbReference type="InterPro" id="IPR002213">
    <property type="entry name" value="UDP_glucos_trans"/>
</dbReference>